<dbReference type="Proteomes" id="UP001596496">
    <property type="component" value="Unassembled WGS sequence"/>
</dbReference>
<protein>
    <recommendedName>
        <fullName evidence="3">DUF3800 domain-containing protein</fullName>
    </recommendedName>
</protein>
<dbReference type="EMBL" id="JBHTCG010000025">
    <property type="protein sequence ID" value="MFC7386324.1"/>
    <property type="molecule type" value="Genomic_DNA"/>
</dbReference>
<evidence type="ECO:0000313" key="1">
    <source>
        <dbReference type="EMBL" id="MFC7386324.1"/>
    </source>
</evidence>
<name>A0ABW2PBJ4_9ACTN</name>
<proteinExistence type="predicted"/>
<sequence>MHPLPSGLAGYIDESIHTDARLYVIGLVIIDPRTTTDIRSRLAVLVPAARPPHWSMEDEPTRAALIKEITSMSISARVYGCRFERPKRKEAARARALTWLVQDLPGQVRDLTLAQREQNQDRHDRKVLGGVAGRPPRFTYRHAAFAVEPALWLADIVVSCTARLLALNEDPSSRGLGEILTYVGCEPI</sequence>
<reference evidence="2" key="1">
    <citation type="journal article" date="2019" name="Int. J. Syst. Evol. Microbiol.">
        <title>The Global Catalogue of Microorganisms (GCM) 10K type strain sequencing project: providing services to taxonomists for standard genome sequencing and annotation.</title>
        <authorList>
            <consortium name="The Broad Institute Genomics Platform"/>
            <consortium name="The Broad Institute Genome Sequencing Center for Infectious Disease"/>
            <person name="Wu L."/>
            <person name="Ma J."/>
        </authorList>
    </citation>
    <scope>NUCLEOTIDE SEQUENCE [LARGE SCALE GENOMIC DNA]</scope>
    <source>
        <strain evidence="2">CECT 7649</strain>
    </source>
</reference>
<keyword evidence="2" id="KW-1185">Reference proteome</keyword>
<evidence type="ECO:0008006" key="3">
    <source>
        <dbReference type="Google" id="ProtNLM"/>
    </source>
</evidence>
<evidence type="ECO:0000313" key="2">
    <source>
        <dbReference type="Proteomes" id="UP001596496"/>
    </source>
</evidence>
<comment type="caution">
    <text evidence="1">The sequence shown here is derived from an EMBL/GenBank/DDBJ whole genome shotgun (WGS) entry which is preliminary data.</text>
</comment>
<accession>A0ABW2PBJ4</accession>
<gene>
    <name evidence="1" type="ORF">ACFQSB_29230</name>
</gene>
<organism evidence="1 2">
    <name type="scientific">Sphaerisporangium rhizosphaerae</name>
    <dbReference type="NCBI Taxonomy" id="2269375"/>
    <lineage>
        <taxon>Bacteria</taxon>
        <taxon>Bacillati</taxon>
        <taxon>Actinomycetota</taxon>
        <taxon>Actinomycetes</taxon>
        <taxon>Streptosporangiales</taxon>
        <taxon>Streptosporangiaceae</taxon>
        <taxon>Sphaerisporangium</taxon>
    </lineage>
</organism>
<dbReference type="RefSeq" id="WP_380830096.1">
    <property type="nucleotide sequence ID" value="NZ_JBHTCG010000025.1"/>
</dbReference>